<dbReference type="EMBL" id="CP119878">
    <property type="protein sequence ID" value="WFD34373.1"/>
    <property type="molecule type" value="Genomic_DNA"/>
</dbReference>
<evidence type="ECO:0000256" key="1">
    <source>
        <dbReference type="SAM" id="MobiDB-lite"/>
    </source>
</evidence>
<accession>A0AAF0EXD0</accession>
<evidence type="ECO:0000313" key="3">
    <source>
        <dbReference type="EMBL" id="WFD34373.1"/>
    </source>
</evidence>
<feature type="region of interest" description="Disordered" evidence="1">
    <location>
        <begin position="117"/>
        <end position="293"/>
    </location>
</feature>
<gene>
    <name evidence="3" type="ORF">MCUN1_001212</name>
</gene>
<evidence type="ECO:0000313" key="4">
    <source>
        <dbReference type="Proteomes" id="UP001219933"/>
    </source>
</evidence>
<proteinExistence type="predicted"/>
<keyword evidence="2" id="KW-1133">Transmembrane helix</keyword>
<evidence type="ECO:0008006" key="5">
    <source>
        <dbReference type="Google" id="ProtNLM"/>
    </source>
</evidence>
<organism evidence="3 4">
    <name type="scientific">Malassezia cuniculi</name>
    <dbReference type="NCBI Taxonomy" id="948313"/>
    <lineage>
        <taxon>Eukaryota</taxon>
        <taxon>Fungi</taxon>
        <taxon>Dikarya</taxon>
        <taxon>Basidiomycota</taxon>
        <taxon>Ustilaginomycotina</taxon>
        <taxon>Malasseziomycetes</taxon>
        <taxon>Malasseziales</taxon>
        <taxon>Malasseziaceae</taxon>
        <taxon>Malassezia</taxon>
    </lineage>
</organism>
<dbReference type="Proteomes" id="UP001219933">
    <property type="component" value="Chromosome 2"/>
</dbReference>
<reference evidence="3" key="1">
    <citation type="submission" date="2023-03" db="EMBL/GenBank/DDBJ databases">
        <title>Mating type loci evolution in Malassezia.</title>
        <authorList>
            <person name="Coelho M.A."/>
        </authorList>
    </citation>
    <scope>NUCLEOTIDE SEQUENCE</scope>
    <source>
        <strain evidence="3">CBS 11721</strain>
    </source>
</reference>
<evidence type="ECO:0000256" key="2">
    <source>
        <dbReference type="SAM" id="Phobius"/>
    </source>
</evidence>
<feature type="transmembrane region" description="Helical" evidence="2">
    <location>
        <begin position="66"/>
        <end position="87"/>
    </location>
</feature>
<sequence length="293" mass="32382">MNTAPQIPSAAAAPAKHEQLTANEASALREISANVWRARTIGFFGGAALTYFGLKRANRLPPTTFRAGFITVFGGFIGSFALLPFGIAMSRQSFRQIEDPEHLARVLRQQLEQRKPGAPLVIPEARDLNIDNEKATQDSGSSPWSTDAPSMSDAQVSQQQEPKESGSRWDELRRNRVGQPSAWEHIRQENARKNLKSSEQSAPAESMDSMFGAAPQAAPSWSSIQQQQQQPQQPSPQDSSWGTSQTSFGSSPDIALPQTSADRERARREYEAAFERERQGIDTPMDGDRAWRT</sequence>
<feature type="compositionally biased region" description="Polar residues" evidence="1">
    <location>
        <begin position="241"/>
        <end position="250"/>
    </location>
</feature>
<keyword evidence="4" id="KW-1185">Reference proteome</keyword>
<dbReference type="AlphaFoldDB" id="A0AAF0EXD0"/>
<feature type="transmembrane region" description="Helical" evidence="2">
    <location>
        <begin position="36"/>
        <end position="54"/>
    </location>
</feature>
<keyword evidence="2" id="KW-0812">Transmembrane</keyword>
<feature type="compositionally biased region" description="Basic and acidic residues" evidence="1">
    <location>
        <begin position="261"/>
        <end position="293"/>
    </location>
</feature>
<feature type="compositionally biased region" description="Polar residues" evidence="1">
    <location>
        <begin position="137"/>
        <end position="160"/>
    </location>
</feature>
<protein>
    <recommendedName>
        <fullName evidence="5">Transmembrane protein</fullName>
    </recommendedName>
</protein>
<name>A0AAF0EXD0_9BASI</name>
<feature type="compositionally biased region" description="Basic and acidic residues" evidence="1">
    <location>
        <begin position="124"/>
        <end position="136"/>
    </location>
</feature>
<keyword evidence="2" id="KW-0472">Membrane</keyword>
<feature type="compositionally biased region" description="Basic and acidic residues" evidence="1">
    <location>
        <begin position="161"/>
        <end position="174"/>
    </location>
</feature>
<feature type="compositionally biased region" description="Low complexity" evidence="1">
    <location>
        <begin position="213"/>
        <end position="240"/>
    </location>
</feature>